<feature type="compositionally biased region" description="Basic residues" evidence="4">
    <location>
        <begin position="232"/>
        <end position="252"/>
    </location>
</feature>
<evidence type="ECO:0000256" key="3">
    <source>
        <dbReference type="PROSITE-ProRule" id="PRU01379"/>
    </source>
</evidence>
<protein>
    <recommendedName>
        <fullName evidence="5">Peptidase M14 domain-containing protein</fullName>
    </recommendedName>
</protein>
<dbReference type="GO" id="GO:0008270">
    <property type="term" value="F:zinc ion binding"/>
    <property type="evidence" value="ECO:0007669"/>
    <property type="project" value="InterPro"/>
</dbReference>
<dbReference type="EMBL" id="BDIP01000367">
    <property type="protein sequence ID" value="GIQ81342.1"/>
    <property type="molecule type" value="Genomic_DNA"/>
</dbReference>
<comment type="caution">
    <text evidence="6">The sequence shown here is derived from an EMBL/GenBank/DDBJ whole genome shotgun (WGS) entry which is preliminary data.</text>
</comment>
<dbReference type="PANTHER" id="PTHR12756:SF11">
    <property type="entry name" value="CYTOSOLIC CARBOXYPEPTIDASE 1"/>
    <property type="match status" value="1"/>
</dbReference>
<feature type="compositionally biased region" description="Acidic residues" evidence="4">
    <location>
        <begin position="169"/>
        <end position="183"/>
    </location>
</feature>
<accession>A0A9K3GG04</accession>
<dbReference type="InterPro" id="IPR050821">
    <property type="entry name" value="Cytosolic_carboxypeptidase"/>
</dbReference>
<feature type="domain" description="Peptidase M14" evidence="5">
    <location>
        <begin position="1"/>
        <end position="122"/>
    </location>
</feature>
<dbReference type="Gene3D" id="3.40.630.10">
    <property type="entry name" value="Zn peptidases"/>
    <property type="match status" value="1"/>
</dbReference>
<feature type="region of interest" description="Disordered" evidence="4">
    <location>
        <begin position="159"/>
        <end position="268"/>
    </location>
</feature>
<evidence type="ECO:0000256" key="4">
    <source>
        <dbReference type="SAM" id="MobiDB-lite"/>
    </source>
</evidence>
<organism evidence="6 7">
    <name type="scientific">Kipferlia bialata</name>
    <dbReference type="NCBI Taxonomy" id="797122"/>
    <lineage>
        <taxon>Eukaryota</taxon>
        <taxon>Metamonada</taxon>
        <taxon>Carpediemonas-like organisms</taxon>
        <taxon>Kipferlia</taxon>
    </lineage>
</organism>
<dbReference type="OrthoDB" id="10253041at2759"/>
<dbReference type="SUPFAM" id="SSF53187">
    <property type="entry name" value="Zn-dependent exopeptidases"/>
    <property type="match status" value="1"/>
</dbReference>
<evidence type="ECO:0000256" key="2">
    <source>
        <dbReference type="ARBA" id="ARBA00005988"/>
    </source>
</evidence>
<evidence type="ECO:0000313" key="6">
    <source>
        <dbReference type="EMBL" id="GIQ81342.1"/>
    </source>
</evidence>
<dbReference type="PANTHER" id="PTHR12756">
    <property type="entry name" value="CYTOSOLIC CARBOXYPEPTIDASE"/>
    <property type="match status" value="1"/>
</dbReference>
<name>A0A9K3GG04_9EUKA</name>
<dbReference type="GO" id="GO:0004181">
    <property type="term" value="F:metallocarboxypeptidase activity"/>
    <property type="evidence" value="ECO:0007669"/>
    <property type="project" value="InterPro"/>
</dbReference>
<sequence length="268" mass="30316">IVRDRAVALYVDMHGHSRRKNVFMYGCDNKRDPALLHYERVLPRILDDFGPSFNYEDCTFKMQRSKEGTARLVVRKEYNVVNSFTMEASFCGTNQGKYCDIQFNEAALMEMGAALGKAILHSFATDTTPGDAATDLSHPGVPPLSEAGREVLNTIRTELQRTAMRKEEEVEPIDDSDSESDEEPTIRDQIKGKKGNTPPPDADTPADDVNPYEVLDSLSSLQAALKRDTSKDKKKKKKAKKEKAAKKKKKVKKKEEKEKEKEMEVWDI</sequence>
<keyword evidence="7" id="KW-1185">Reference proteome</keyword>
<dbReference type="Proteomes" id="UP000265618">
    <property type="component" value="Unassembled WGS sequence"/>
</dbReference>
<reference evidence="6 7" key="1">
    <citation type="journal article" date="2018" name="PLoS ONE">
        <title>The draft genome of Kipferlia bialata reveals reductive genome evolution in fornicate parasites.</title>
        <authorList>
            <person name="Tanifuji G."/>
            <person name="Takabayashi S."/>
            <person name="Kume K."/>
            <person name="Takagi M."/>
            <person name="Nakayama T."/>
            <person name="Kamikawa R."/>
            <person name="Inagaki Y."/>
            <person name="Hashimoto T."/>
        </authorList>
    </citation>
    <scope>NUCLEOTIDE SEQUENCE [LARGE SCALE GENOMIC DNA]</scope>
    <source>
        <strain evidence="6">NY0173</strain>
    </source>
</reference>
<dbReference type="InterPro" id="IPR000834">
    <property type="entry name" value="Peptidase_M14"/>
</dbReference>
<feature type="compositionally biased region" description="Basic and acidic residues" evidence="4">
    <location>
        <begin position="253"/>
        <end position="268"/>
    </location>
</feature>
<feature type="non-terminal residue" evidence="6">
    <location>
        <position position="1"/>
    </location>
</feature>
<proteinExistence type="inferred from homology"/>
<dbReference type="GO" id="GO:0006508">
    <property type="term" value="P:proteolysis"/>
    <property type="evidence" value="ECO:0007669"/>
    <property type="project" value="InterPro"/>
</dbReference>
<dbReference type="PROSITE" id="PS52035">
    <property type="entry name" value="PEPTIDASE_M14"/>
    <property type="match status" value="1"/>
</dbReference>
<evidence type="ECO:0000313" key="7">
    <source>
        <dbReference type="Proteomes" id="UP000265618"/>
    </source>
</evidence>
<evidence type="ECO:0000259" key="5">
    <source>
        <dbReference type="PROSITE" id="PS52035"/>
    </source>
</evidence>
<feature type="active site" description="Proton donor/acceptor" evidence="3">
    <location>
        <position position="87"/>
    </location>
</feature>
<evidence type="ECO:0000256" key="1">
    <source>
        <dbReference type="ARBA" id="ARBA00001947"/>
    </source>
</evidence>
<gene>
    <name evidence="6" type="ORF">KIPB_002289</name>
</gene>
<dbReference type="AlphaFoldDB" id="A0A9K3GG04"/>
<comment type="similarity">
    <text evidence="2 3">Belongs to the peptidase M14 family.</text>
</comment>
<comment type="cofactor">
    <cofactor evidence="1">
        <name>Zn(2+)</name>
        <dbReference type="ChEBI" id="CHEBI:29105"/>
    </cofactor>
</comment>